<sequence>MKLKFHPKAAVTAGLLAGHGLRKGSLSASGSAAALLVGYGHLANDDPKFGIAMIVFYAIGTAATKYKANIKASLEDGHGDQTAAAGKRTAWQVLCNSTPSLISAVLYKFLLTSEASVTLRETCIPILLTTFKPCPPGTNGGISLFGTGMSIVGGSIIGVTVSILQTQFGTLRGVGATTFIGAGALAGFAGSMLDSLLGATLQQTLYDTDKKKILLDDAVARQRKLVRTGSASNHVISGLEVLTNNQVNFVSSATIAIISGLFGVYVL</sequence>
<reference evidence="1" key="1">
    <citation type="submission" date="2023-04" db="EMBL/GenBank/DDBJ databases">
        <title>Draft Genome sequencing of Naganishia species isolated from polar environments using Oxford Nanopore Technology.</title>
        <authorList>
            <person name="Leo P."/>
            <person name="Venkateswaran K."/>
        </authorList>
    </citation>
    <scope>NUCLEOTIDE SEQUENCE</scope>
    <source>
        <strain evidence="1">MNA-CCFEE 5423</strain>
    </source>
</reference>
<dbReference type="Proteomes" id="UP001227268">
    <property type="component" value="Unassembled WGS sequence"/>
</dbReference>
<evidence type="ECO:0000313" key="1">
    <source>
        <dbReference type="EMBL" id="KAJ9107606.1"/>
    </source>
</evidence>
<keyword evidence="2" id="KW-1185">Reference proteome</keyword>
<gene>
    <name evidence="1" type="ORF">QFC21_001065</name>
</gene>
<comment type="caution">
    <text evidence="1">The sequence shown here is derived from an EMBL/GenBank/DDBJ whole genome shotgun (WGS) entry which is preliminary data.</text>
</comment>
<dbReference type="EMBL" id="JASBWT010000002">
    <property type="protein sequence ID" value="KAJ9107606.1"/>
    <property type="molecule type" value="Genomic_DNA"/>
</dbReference>
<name>A0ACC2W9T6_9TREE</name>
<protein>
    <submittedName>
        <fullName evidence="1">Uncharacterized protein</fullName>
    </submittedName>
</protein>
<accession>A0ACC2W9T6</accession>
<evidence type="ECO:0000313" key="2">
    <source>
        <dbReference type="Proteomes" id="UP001227268"/>
    </source>
</evidence>
<organism evidence="1 2">
    <name type="scientific">Naganishia friedmannii</name>
    <dbReference type="NCBI Taxonomy" id="89922"/>
    <lineage>
        <taxon>Eukaryota</taxon>
        <taxon>Fungi</taxon>
        <taxon>Dikarya</taxon>
        <taxon>Basidiomycota</taxon>
        <taxon>Agaricomycotina</taxon>
        <taxon>Tremellomycetes</taxon>
        <taxon>Filobasidiales</taxon>
        <taxon>Filobasidiaceae</taxon>
        <taxon>Naganishia</taxon>
    </lineage>
</organism>
<proteinExistence type="predicted"/>